<feature type="domain" description="Right handed beta helix" evidence="1">
    <location>
        <begin position="174"/>
        <end position="311"/>
    </location>
</feature>
<dbReference type="Gene3D" id="2.160.20.10">
    <property type="entry name" value="Single-stranded right-handed beta-helix, Pectin lyase-like"/>
    <property type="match status" value="1"/>
</dbReference>
<dbReference type="EMBL" id="PNXQ01000005">
    <property type="protein sequence ID" value="TKH45983.1"/>
    <property type="molecule type" value="Genomic_DNA"/>
</dbReference>
<evidence type="ECO:0000259" key="1">
    <source>
        <dbReference type="Pfam" id="PF13229"/>
    </source>
</evidence>
<dbReference type="InterPro" id="IPR012334">
    <property type="entry name" value="Pectin_lyas_fold"/>
</dbReference>
<evidence type="ECO:0000313" key="2">
    <source>
        <dbReference type="EMBL" id="TKH45983.1"/>
    </source>
</evidence>
<accession>A0A4U2Q1I0</accession>
<dbReference type="RefSeq" id="WP_137060904.1">
    <property type="nucleotide sequence ID" value="NZ_PNXQ01000005.1"/>
</dbReference>
<dbReference type="InterPro" id="IPR006626">
    <property type="entry name" value="PbH1"/>
</dbReference>
<sequence>MPEEVFVNSIWVGLPIGTVVGPGMIIGTNAFGTITEGVAAVAPQGTVQVAAGTYNETVDIDKPFQLHGAQYGIDARTRSGNPAEESVVQGNIDSGIFFLISSIDSSSVVIDGFTIQNNTLGPGISANGAQSGFWFLNNIIQNNTIGLYLNSNGSIEGLVQQNLINNNNQTGPGGGNGIYSDQGFSNTLIDNNTFTNNQGTMTLIGGNTTPFENVVISNNETISDGGIFLLTCQNISILNNNFSNNSADAIFLSGGNDRITILNNILHFNTGNAINVQLDFTLVLNSNIRAKHNSIMGNTVAGLTVATGSYNDTAPNLKLDATNNWWGDPSGPNVNGGGPGTGQAIIDPDMVTLFFPFLTNDPLVPVPPLTPVQRLCSNTTNVYVASDRDMAVAAANLGIGTLAVEVPQFPTWPSLKKFVNDNNPVFGDVPDAITIWSSTTAPGQVLGFAAATNSFTLSAEGQILINLTAFADNAMEAQIDLVDATTNTLISTPPLGFLLLDGSMDPTPVILVPPFNWQTIRCYSITTGLIPAGLYKVIVSFTVVNYDQYMSFPNPAGLSFVADIYKVSI</sequence>
<dbReference type="Proteomes" id="UP000308114">
    <property type="component" value="Unassembled WGS sequence"/>
</dbReference>
<comment type="caution">
    <text evidence="2">The sequence shown here is derived from an EMBL/GenBank/DDBJ whole genome shotgun (WGS) entry which is preliminary data.</text>
</comment>
<dbReference type="InterPro" id="IPR011050">
    <property type="entry name" value="Pectin_lyase_fold/virulence"/>
</dbReference>
<gene>
    <name evidence="2" type="ORF">C1I60_05995</name>
</gene>
<dbReference type="SMART" id="SM00710">
    <property type="entry name" value="PbH1"/>
    <property type="match status" value="8"/>
</dbReference>
<proteinExistence type="predicted"/>
<dbReference type="Pfam" id="PF13229">
    <property type="entry name" value="Beta_helix"/>
    <property type="match status" value="1"/>
</dbReference>
<name>A0A4U2Q1I0_9BACL</name>
<protein>
    <recommendedName>
        <fullName evidence="1">Right handed beta helix domain-containing protein</fullName>
    </recommendedName>
</protein>
<dbReference type="AlphaFoldDB" id="A0A4U2Q1I0"/>
<reference evidence="2 3" key="1">
    <citation type="submission" date="2018-01" db="EMBL/GenBank/DDBJ databases">
        <title>Bacillales members from the olive rhizosphere are effective biological control agents against Verticillium dahliae.</title>
        <authorList>
            <person name="Gomez-Lama C."/>
            <person name="Legarda G."/>
            <person name="Ruano-Rosa D."/>
            <person name="Pizarro-Tobias P."/>
            <person name="Valverde-Corredor A."/>
            <person name="Niqui J.L."/>
            <person name="Trivino J.C."/>
            <person name="Roca A."/>
            <person name="Mercado-Blanco J."/>
        </authorList>
    </citation>
    <scope>NUCLEOTIDE SEQUENCE [LARGE SCALE GENOMIC DNA]</scope>
    <source>
        <strain evidence="2 3">PIC167</strain>
    </source>
</reference>
<dbReference type="SUPFAM" id="SSF51126">
    <property type="entry name" value="Pectin lyase-like"/>
    <property type="match status" value="1"/>
</dbReference>
<dbReference type="InterPro" id="IPR039448">
    <property type="entry name" value="Beta_helix"/>
</dbReference>
<organism evidence="2 3">
    <name type="scientific">Paenibacillus terrae</name>
    <dbReference type="NCBI Taxonomy" id="159743"/>
    <lineage>
        <taxon>Bacteria</taxon>
        <taxon>Bacillati</taxon>
        <taxon>Bacillota</taxon>
        <taxon>Bacilli</taxon>
        <taxon>Bacillales</taxon>
        <taxon>Paenibacillaceae</taxon>
        <taxon>Paenibacillus</taxon>
    </lineage>
</organism>
<evidence type="ECO:0000313" key="3">
    <source>
        <dbReference type="Proteomes" id="UP000308114"/>
    </source>
</evidence>